<feature type="domain" description="GFO/IDH/MocA-like oxidoreductase" evidence="3">
    <location>
        <begin position="135"/>
        <end position="256"/>
    </location>
</feature>
<evidence type="ECO:0000259" key="2">
    <source>
        <dbReference type="Pfam" id="PF01408"/>
    </source>
</evidence>
<dbReference type="Pfam" id="PF22725">
    <property type="entry name" value="GFO_IDH_MocA_C3"/>
    <property type="match status" value="1"/>
</dbReference>
<organism evidence="4 5">
    <name type="scientific">Deinococcus malanensis</name>
    <dbReference type="NCBI Taxonomy" id="1706855"/>
    <lineage>
        <taxon>Bacteria</taxon>
        <taxon>Thermotogati</taxon>
        <taxon>Deinococcota</taxon>
        <taxon>Deinococci</taxon>
        <taxon>Deinococcales</taxon>
        <taxon>Deinococcaceae</taxon>
        <taxon>Deinococcus</taxon>
    </lineage>
</organism>
<dbReference type="PANTHER" id="PTHR43818">
    <property type="entry name" value="BCDNA.GH03377"/>
    <property type="match status" value="1"/>
</dbReference>
<reference evidence="5" key="1">
    <citation type="journal article" date="2019" name="Int. J. Syst. Evol. Microbiol.">
        <title>The Global Catalogue of Microorganisms (GCM) 10K type strain sequencing project: providing services to taxonomists for standard genome sequencing and annotation.</title>
        <authorList>
            <consortium name="The Broad Institute Genomics Platform"/>
            <consortium name="The Broad Institute Genome Sequencing Center for Infectious Disease"/>
            <person name="Wu L."/>
            <person name="Ma J."/>
        </authorList>
    </citation>
    <scope>NUCLEOTIDE SEQUENCE [LARGE SCALE GENOMIC DNA]</scope>
    <source>
        <strain evidence="5">JCM 30331</strain>
    </source>
</reference>
<dbReference type="Pfam" id="PF01408">
    <property type="entry name" value="GFO_IDH_MocA"/>
    <property type="match status" value="1"/>
</dbReference>
<evidence type="ECO:0000259" key="3">
    <source>
        <dbReference type="Pfam" id="PF22725"/>
    </source>
</evidence>
<dbReference type="SUPFAM" id="SSF55347">
    <property type="entry name" value="Glyceraldehyde-3-phosphate dehydrogenase-like, C-terminal domain"/>
    <property type="match status" value="1"/>
</dbReference>
<dbReference type="InterPro" id="IPR050463">
    <property type="entry name" value="Gfo/Idh/MocA_oxidrdct_glycsds"/>
</dbReference>
<evidence type="ECO:0000313" key="4">
    <source>
        <dbReference type="EMBL" id="GGK35766.1"/>
    </source>
</evidence>
<dbReference type="InterPro" id="IPR000683">
    <property type="entry name" value="Gfo/Idh/MocA-like_OxRdtase_N"/>
</dbReference>
<gene>
    <name evidence="4" type="primary">yrbE</name>
    <name evidence="4" type="ORF">GCM10008955_32140</name>
</gene>
<name>A0ABQ2F3D0_9DEIO</name>
<proteinExistence type="predicted"/>
<dbReference type="Gene3D" id="3.30.360.10">
    <property type="entry name" value="Dihydrodipicolinate Reductase, domain 2"/>
    <property type="match status" value="1"/>
</dbReference>
<dbReference type="EMBL" id="BMPP01000015">
    <property type="protein sequence ID" value="GGK35766.1"/>
    <property type="molecule type" value="Genomic_DNA"/>
</dbReference>
<accession>A0ABQ2F3D0</accession>
<dbReference type="SUPFAM" id="SSF51735">
    <property type="entry name" value="NAD(P)-binding Rossmann-fold domains"/>
    <property type="match status" value="1"/>
</dbReference>
<evidence type="ECO:0000313" key="5">
    <source>
        <dbReference type="Proteomes" id="UP000647587"/>
    </source>
</evidence>
<feature type="domain" description="Gfo/Idh/MocA-like oxidoreductase N-terminal" evidence="2">
    <location>
        <begin position="8"/>
        <end position="126"/>
    </location>
</feature>
<dbReference type="Gene3D" id="3.40.50.720">
    <property type="entry name" value="NAD(P)-binding Rossmann-like Domain"/>
    <property type="match status" value="1"/>
</dbReference>
<dbReference type="PANTHER" id="PTHR43818:SF11">
    <property type="entry name" value="BCDNA.GH03377"/>
    <property type="match status" value="1"/>
</dbReference>
<dbReference type="RefSeq" id="WP_189010592.1">
    <property type="nucleotide sequence ID" value="NZ_BMPP01000015.1"/>
</dbReference>
<comment type="caution">
    <text evidence="4">The sequence shown here is derived from an EMBL/GenBank/DDBJ whole genome shotgun (WGS) entry which is preliminary data.</text>
</comment>
<keyword evidence="5" id="KW-1185">Reference proteome</keyword>
<evidence type="ECO:0000256" key="1">
    <source>
        <dbReference type="ARBA" id="ARBA00023002"/>
    </source>
</evidence>
<sequence length="353" mass="37861">MTRPGEGIKVGVIGVGGVSRFHFEGYAAAGAQVVAAADVHASALQQAQLHWSVPRGYQDYQSLLNDPEIQAVSVCLPNALHHPVTVAAAQAGKHVLCEKPISLSLAQAREMIDACHQAGVLLQTGHHLRTNPYAAQAHELIHSGALGRVTYLRLRQAHDWGGALTVRPSFGSLEHAGGGTLLDNGSHMMDLARYFGGEVREVYARTATLGFDVEVEDTSVVSLQFESGALGVVENAWTATGWEEGFWIYGTRGALEYTNRTGTPEMRHVFRSSPGTTFAEVDATTYRYAGLEPHARGVMAFLEAIRGDREVVCTGEDGLEAVRLIQASYTSARLGQPVLMTQDRAESGTGPAV</sequence>
<keyword evidence="1" id="KW-0560">Oxidoreductase</keyword>
<protein>
    <submittedName>
        <fullName evidence="4">Oxidoreductase YrbE</fullName>
    </submittedName>
</protein>
<dbReference type="InterPro" id="IPR036291">
    <property type="entry name" value="NAD(P)-bd_dom_sf"/>
</dbReference>
<dbReference type="InterPro" id="IPR055170">
    <property type="entry name" value="GFO_IDH_MocA-like_dom"/>
</dbReference>
<dbReference type="Proteomes" id="UP000647587">
    <property type="component" value="Unassembled WGS sequence"/>
</dbReference>